<dbReference type="Proteomes" id="UP000678499">
    <property type="component" value="Unassembled WGS sequence"/>
</dbReference>
<evidence type="ECO:0000313" key="8">
    <source>
        <dbReference type="EMBL" id="CAD7275461.1"/>
    </source>
</evidence>
<dbReference type="InterPro" id="IPR008253">
    <property type="entry name" value="Marvel"/>
</dbReference>
<dbReference type="OrthoDB" id="10028364at2759"/>
<dbReference type="EMBL" id="OA882457">
    <property type="protein sequence ID" value="CAD7275461.1"/>
    <property type="molecule type" value="Genomic_DNA"/>
</dbReference>
<dbReference type="PROSITE" id="PS51225">
    <property type="entry name" value="MARVEL"/>
    <property type="match status" value="1"/>
</dbReference>
<reference evidence="8" key="1">
    <citation type="submission" date="2020-11" db="EMBL/GenBank/DDBJ databases">
        <authorList>
            <person name="Tran Van P."/>
        </authorList>
    </citation>
    <scope>NUCLEOTIDE SEQUENCE</scope>
</reference>
<evidence type="ECO:0000256" key="6">
    <source>
        <dbReference type="SAM" id="Phobius"/>
    </source>
</evidence>
<organism evidence="8">
    <name type="scientific">Notodromas monacha</name>
    <dbReference type="NCBI Taxonomy" id="399045"/>
    <lineage>
        <taxon>Eukaryota</taxon>
        <taxon>Metazoa</taxon>
        <taxon>Ecdysozoa</taxon>
        <taxon>Arthropoda</taxon>
        <taxon>Crustacea</taxon>
        <taxon>Oligostraca</taxon>
        <taxon>Ostracoda</taxon>
        <taxon>Podocopa</taxon>
        <taxon>Podocopida</taxon>
        <taxon>Cypridocopina</taxon>
        <taxon>Cypridoidea</taxon>
        <taxon>Cyprididae</taxon>
        <taxon>Notodromas</taxon>
    </lineage>
</organism>
<evidence type="ECO:0000256" key="5">
    <source>
        <dbReference type="PROSITE-ProRule" id="PRU00581"/>
    </source>
</evidence>
<accession>A0A7R9BHL2</accession>
<keyword evidence="9" id="KW-1185">Reference proteome</keyword>
<feature type="domain" description="MARVEL" evidence="7">
    <location>
        <begin position="32"/>
        <end position="158"/>
    </location>
</feature>
<dbReference type="GO" id="GO:0016020">
    <property type="term" value="C:membrane"/>
    <property type="evidence" value="ECO:0007669"/>
    <property type="project" value="UniProtKB-SubCell"/>
</dbReference>
<feature type="transmembrane region" description="Helical" evidence="6">
    <location>
        <begin position="37"/>
        <end position="56"/>
    </location>
</feature>
<feature type="transmembrane region" description="Helical" evidence="6">
    <location>
        <begin position="68"/>
        <end position="89"/>
    </location>
</feature>
<proteinExistence type="predicted"/>
<sequence length="178" mass="19668">MDPGFPAAHTTVTTATTKTNQASASLWFDASYVRTTAGILKIAAMVLSAIGFICIAASDHSQHSKANWYYFVCIGGFWITGVLLVFYLFHIVEKFYTIKWLLIEFLYNALWSFFYMTAAAACASQGGRVAAWAAAAFFGFIAMMVYGFDAFLKFKGYRSGELPQETKLPTTTTGQPSY</sequence>
<protein>
    <recommendedName>
        <fullName evidence="7">MARVEL domain-containing protein</fullName>
    </recommendedName>
</protein>
<dbReference type="EMBL" id="CAJPEX010000420">
    <property type="protein sequence ID" value="CAG0915613.1"/>
    <property type="molecule type" value="Genomic_DNA"/>
</dbReference>
<evidence type="ECO:0000256" key="1">
    <source>
        <dbReference type="ARBA" id="ARBA00004141"/>
    </source>
</evidence>
<evidence type="ECO:0000259" key="7">
    <source>
        <dbReference type="PROSITE" id="PS51225"/>
    </source>
</evidence>
<evidence type="ECO:0000256" key="3">
    <source>
        <dbReference type="ARBA" id="ARBA00022989"/>
    </source>
</evidence>
<evidence type="ECO:0000256" key="4">
    <source>
        <dbReference type="ARBA" id="ARBA00023136"/>
    </source>
</evidence>
<dbReference type="PANTHER" id="PTHR22776">
    <property type="entry name" value="MARVEL-CONTAINING POTENTIAL LIPID RAFT-ASSOCIATED PROTEIN"/>
    <property type="match status" value="1"/>
</dbReference>
<dbReference type="Pfam" id="PF01284">
    <property type="entry name" value="MARVEL"/>
    <property type="match status" value="1"/>
</dbReference>
<keyword evidence="4 5" id="KW-0472">Membrane</keyword>
<dbReference type="InterPro" id="IPR050578">
    <property type="entry name" value="MARVEL-CKLF_proteins"/>
</dbReference>
<dbReference type="AlphaFoldDB" id="A0A7R9BHL2"/>
<feature type="transmembrane region" description="Helical" evidence="6">
    <location>
        <begin position="101"/>
        <end position="122"/>
    </location>
</feature>
<keyword evidence="3 6" id="KW-1133">Transmembrane helix</keyword>
<dbReference type="PANTHER" id="PTHR22776:SF49">
    <property type="entry name" value="MARVEL DOMAIN-CONTAINING PROTEIN"/>
    <property type="match status" value="1"/>
</dbReference>
<evidence type="ECO:0000313" key="9">
    <source>
        <dbReference type="Proteomes" id="UP000678499"/>
    </source>
</evidence>
<comment type="subcellular location">
    <subcellularLocation>
        <location evidence="1">Membrane</location>
        <topology evidence="1">Multi-pass membrane protein</topology>
    </subcellularLocation>
</comment>
<name>A0A7R9BHL2_9CRUS</name>
<evidence type="ECO:0000256" key="2">
    <source>
        <dbReference type="ARBA" id="ARBA00022692"/>
    </source>
</evidence>
<gene>
    <name evidence="8" type="ORF">NMOB1V02_LOCUS3255</name>
</gene>
<feature type="transmembrane region" description="Helical" evidence="6">
    <location>
        <begin position="129"/>
        <end position="148"/>
    </location>
</feature>
<keyword evidence="2 5" id="KW-0812">Transmembrane</keyword>